<accession>A0ABT9IYT0</accession>
<feature type="domain" description="GP-PDE" evidence="2">
    <location>
        <begin position="53"/>
        <end position="303"/>
    </location>
</feature>
<dbReference type="PROSITE" id="PS51704">
    <property type="entry name" value="GP_PDE"/>
    <property type="match status" value="1"/>
</dbReference>
<evidence type="ECO:0000313" key="4">
    <source>
        <dbReference type="Proteomes" id="UP001231941"/>
    </source>
</evidence>
<dbReference type="Pfam" id="PF03009">
    <property type="entry name" value="GDPD"/>
    <property type="match status" value="1"/>
</dbReference>
<dbReference type="InterPro" id="IPR017946">
    <property type="entry name" value="PLC-like_Pdiesterase_TIM-brl"/>
</dbReference>
<sequence>MESQIESKKSKKRIKKMKWLFSILSVIGCLFIIFQFIPVKKQEKNVFISDGSPLVIAHRGGADIMPENTLTAFEHSRQMGVDALEFDVHLSKDGKIVVMHDETLDRTTDGTGFIANYTLDELKKLDAGYHFKDEQGNFAFRGKGVTIPTLKEVFDGFSDLPMVIEIKPENKELTEKVYEMIKEYNLESQVIINSFYETVLTWFYELAGDEIPIGAGPDTVKKYVISNKLYLDRLIPLNVSAFQLPMEDSGINLTTKRIIQSLQDRNIVVQYWTINEVTDMEKLIDLGVDGIITNKPDLLLEVLNRS</sequence>
<name>A0ABT9IYT0_9BACL</name>
<dbReference type="PANTHER" id="PTHR46211:SF14">
    <property type="entry name" value="GLYCEROPHOSPHODIESTER PHOSPHODIESTERASE"/>
    <property type="match status" value="1"/>
</dbReference>
<organism evidence="3 4">
    <name type="scientific">Chengkuizengella axinellae</name>
    <dbReference type="NCBI Taxonomy" id="3064388"/>
    <lineage>
        <taxon>Bacteria</taxon>
        <taxon>Bacillati</taxon>
        <taxon>Bacillota</taxon>
        <taxon>Bacilli</taxon>
        <taxon>Bacillales</taxon>
        <taxon>Paenibacillaceae</taxon>
        <taxon>Chengkuizengella</taxon>
    </lineage>
</organism>
<dbReference type="CDD" id="cd08561">
    <property type="entry name" value="GDPD_cytoplasmic_ScUgpQ2_like"/>
    <property type="match status" value="1"/>
</dbReference>
<dbReference type="RefSeq" id="WP_305991253.1">
    <property type="nucleotide sequence ID" value="NZ_JAVAMP010000002.1"/>
</dbReference>
<proteinExistence type="predicted"/>
<protein>
    <submittedName>
        <fullName evidence="3">Glycerophosphodiester phosphodiesterase</fullName>
    </submittedName>
</protein>
<keyword evidence="1" id="KW-0812">Transmembrane</keyword>
<gene>
    <name evidence="3" type="ORF">Q5Y73_07575</name>
</gene>
<dbReference type="PANTHER" id="PTHR46211">
    <property type="entry name" value="GLYCEROPHOSPHORYL DIESTER PHOSPHODIESTERASE"/>
    <property type="match status" value="1"/>
</dbReference>
<dbReference type="InterPro" id="IPR030395">
    <property type="entry name" value="GP_PDE_dom"/>
</dbReference>
<dbReference type="EMBL" id="JAVAMP010000002">
    <property type="protein sequence ID" value="MDP5273959.1"/>
    <property type="molecule type" value="Genomic_DNA"/>
</dbReference>
<comment type="caution">
    <text evidence="3">The sequence shown here is derived from an EMBL/GenBank/DDBJ whole genome shotgun (WGS) entry which is preliminary data.</text>
</comment>
<dbReference type="SUPFAM" id="SSF51695">
    <property type="entry name" value="PLC-like phosphodiesterases"/>
    <property type="match status" value="1"/>
</dbReference>
<reference evidence="3 4" key="1">
    <citation type="submission" date="2023-08" db="EMBL/GenBank/DDBJ databases">
        <authorList>
            <person name="Park J.-S."/>
        </authorList>
    </citation>
    <scope>NUCLEOTIDE SEQUENCE [LARGE SCALE GENOMIC DNA]</scope>
    <source>
        <strain evidence="3 4">2205SS18-9</strain>
    </source>
</reference>
<keyword evidence="4" id="KW-1185">Reference proteome</keyword>
<keyword evidence="1" id="KW-1133">Transmembrane helix</keyword>
<evidence type="ECO:0000256" key="1">
    <source>
        <dbReference type="SAM" id="Phobius"/>
    </source>
</evidence>
<evidence type="ECO:0000313" key="3">
    <source>
        <dbReference type="EMBL" id="MDP5273959.1"/>
    </source>
</evidence>
<evidence type="ECO:0000259" key="2">
    <source>
        <dbReference type="PROSITE" id="PS51704"/>
    </source>
</evidence>
<dbReference type="Proteomes" id="UP001231941">
    <property type="component" value="Unassembled WGS sequence"/>
</dbReference>
<keyword evidence="1" id="KW-0472">Membrane</keyword>
<feature type="transmembrane region" description="Helical" evidence="1">
    <location>
        <begin position="20"/>
        <end position="37"/>
    </location>
</feature>
<dbReference type="Gene3D" id="3.20.20.190">
    <property type="entry name" value="Phosphatidylinositol (PI) phosphodiesterase"/>
    <property type="match status" value="1"/>
</dbReference>